<evidence type="ECO:0000313" key="4">
    <source>
        <dbReference type="EMBL" id="CAF5054307.1"/>
    </source>
</evidence>
<evidence type="ECO:0000313" key="2">
    <source>
        <dbReference type="EMBL" id="CAF4879475.1"/>
    </source>
</evidence>
<proteinExistence type="predicted"/>
<dbReference type="Proteomes" id="UP000681720">
    <property type="component" value="Unassembled WGS sequence"/>
</dbReference>
<comment type="caution">
    <text evidence="3">The sequence shown here is derived from an EMBL/GenBank/DDBJ whole genome shotgun (WGS) entry which is preliminary data.</text>
</comment>
<accession>A0A8S3DXU2</accession>
<dbReference type="EMBL" id="CAJOBJ010230731">
    <property type="protein sequence ID" value="CAF5054307.1"/>
    <property type="molecule type" value="Genomic_DNA"/>
</dbReference>
<evidence type="ECO:0000313" key="1">
    <source>
        <dbReference type="EMBL" id="CAF4871990.1"/>
    </source>
</evidence>
<gene>
    <name evidence="1" type="ORF">BYL167_LOCUS50993</name>
    <name evidence="2" type="ORF">BYL167_LOCUS51289</name>
    <name evidence="3" type="ORF">GIL414_LOCUS59753</name>
    <name evidence="4" type="ORF">GIL414_LOCUS60147</name>
</gene>
<evidence type="ECO:0000313" key="5">
    <source>
        <dbReference type="Proteomes" id="UP000681720"/>
    </source>
</evidence>
<reference evidence="3" key="1">
    <citation type="submission" date="2021-02" db="EMBL/GenBank/DDBJ databases">
        <authorList>
            <person name="Nowell W R."/>
        </authorList>
    </citation>
    <scope>NUCLEOTIDE SEQUENCE</scope>
</reference>
<dbReference type="EMBL" id="CAJOBH010161241">
    <property type="protein sequence ID" value="CAF4879475.1"/>
    <property type="molecule type" value="Genomic_DNA"/>
</dbReference>
<sequence>MDCMDDIVLIQASGVENDNAIQDLKTTCKIKLLIVYRYDEAKDVFYDTTQASYP</sequence>
<dbReference type="EMBL" id="CAJOBH010158991">
    <property type="protein sequence ID" value="CAF4871990.1"/>
    <property type="molecule type" value="Genomic_DNA"/>
</dbReference>
<organism evidence="3 5">
    <name type="scientific">Rotaria magnacalcarata</name>
    <dbReference type="NCBI Taxonomy" id="392030"/>
    <lineage>
        <taxon>Eukaryota</taxon>
        <taxon>Metazoa</taxon>
        <taxon>Spiralia</taxon>
        <taxon>Gnathifera</taxon>
        <taxon>Rotifera</taxon>
        <taxon>Eurotatoria</taxon>
        <taxon>Bdelloidea</taxon>
        <taxon>Philodinida</taxon>
        <taxon>Philodinidae</taxon>
        <taxon>Rotaria</taxon>
    </lineage>
</organism>
<dbReference type="EMBL" id="CAJOBJ010227541">
    <property type="protein sequence ID" value="CAF5047214.1"/>
    <property type="molecule type" value="Genomic_DNA"/>
</dbReference>
<dbReference type="Proteomes" id="UP000681967">
    <property type="component" value="Unassembled WGS sequence"/>
</dbReference>
<dbReference type="AlphaFoldDB" id="A0A8S3DXU2"/>
<feature type="non-terminal residue" evidence="3">
    <location>
        <position position="1"/>
    </location>
</feature>
<protein>
    <submittedName>
        <fullName evidence="3">Uncharacterized protein</fullName>
    </submittedName>
</protein>
<name>A0A8S3DXU2_9BILA</name>
<evidence type="ECO:0000313" key="3">
    <source>
        <dbReference type="EMBL" id="CAF5047214.1"/>
    </source>
</evidence>